<evidence type="ECO:0000313" key="5">
    <source>
        <dbReference type="EMBL" id="HHR33459.1"/>
    </source>
</evidence>
<dbReference type="GO" id="GO:0006261">
    <property type="term" value="P:DNA-templated DNA replication"/>
    <property type="evidence" value="ECO:0007669"/>
    <property type="project" value="InterPro"/>
</dbReference>
<evidence type="ECO:0000256" key="3">
    <source>
        <dbReference type="ARBA" id="ARBA00049244"/>
    </source>
</evidence>
<feature type="non-terminal residue" evidence="5">
    <location>
        <position position="1"/>
    </location>
</feature>
<dbReference type="PANTHER" id="PTHR10133:SF27">
    <property type="entry name" value="DNA POLYMERASE NU"/>
    <property type="match status" value="1"/>
</dbReference>
<dbReference type="Pfam" id="PF00476">
    <property type="entry name" value="DNA_pol_A"/>
    <property type="match status" value="1"/>
</dbReference>
<keyword evidence="2" id="KW-0235">DNA replication</keyword>
<proteinExistence type="predicted"/>
<feature type="domain" description="DNA-directed DNA polymerase family A palm" evidence="4">
    <location>
        <begin position="1"/>
        <end position="65"/>
    </location>
</feature>
<comment type="catalytic activity">
    <reaction evidence="3">
        <text>DNA(n) + a 2'-deoxyribonucleoside 5'-triphosphate = DNA(n+1) + diphosphate</text>
        <dbReference type="Rhea" id="RHEA:22508"/>
        <dbReference type="Rhea" id="RHEA-COMP:17339"/>
        <dbReference type="Rhea" id="RHEA-COMP:17340"/>
        <dbReference type="ChEBI" id="CHEBI:33019"/>
        <dbReference type="ChEBI" id="CHEBI:61560"/>
        <dbReference type="ChEBI" id="CHEBI:173112"/>
        <dbReference type="EC" id="2.7.7.7"/>
    </reaction>
</comment>
<dbReference type="InterPro" id="IPR043502">
    <property type="entry name" value="DNA/RNA_pol_sf"/>
</dbReference>
<evidence type="ECO:0000256" key="2">
    <source>
        <dbReference type="ARBA" id="ARBA00022705"/>
    </source>
</evidence>
<dbReference type="PANTHER" id="PTHR10133">
    <property type="entry name" value="DNA POLYMERASE I"/>
    <property type="match status" value="1"/>
</dbReference>
<evidence type="ECO:0000256" key="1">
    <source>
        <dbReference type="ARBA" id="ARBA00012417"/>
    </source>
</evidence>
<dbReference type="InterPro" id="IPR002298">
    <property type="entry name" value="DNA_polymerase_A"/>
</dbReference>
<dbReference type="GO" id="GO:0003677">
    <property type="term" value="F:DNA binding"/>
    <property type="evidence" value="ECO:0007669"/>
    <property type="project" value="InterPro"/>
</dbReference>
<dbReference type="GO" id="GO:0003887">
    <property type="term" value="F:DNA-directed DNA polymerase activity"/>
    <property type="evidence" value="ECO:0007669"/>
    <property type="project" value="UniProtKB-EC"/>
</dbReference>
<reference evidence="5" key="1">
    <citation type="journal article" date="2020" name="mSystems">
        <title>Genome- and Community-Level Interaction Insights into Carbon Utilization and Element Cycling Functions of Hydrothermarchaeota in Hydrothermal Sediment.</title>
        <authorList>
            <person name="Zhou Z."/>
            <person name="Liu Y."/>
            <person name="Xu W."/>
            <person name="Pan J."/>
            <person name="Luo Z.H."/>
            <person name="Li M."/>
        </authorList>
    </citation>
    <scope>NUCLEOTIDE SEQUENCE [LARGE SCALE GENOMIC DNA]</scope>
    <source>
        <strain evidence="5">SpSt-1088</strain>
    </source>
</reference>
<protein>
    <recommendedName>
        <fullName evidence="1">DNA-directed DNA polymerase</fullName>
        <ecNumber evidence="1">2.7.7.7</ecNumber>
    </recommendedName>
</protein>
<sequence length="70" mass="8413">MKIAMINIHRRLKEERLKSFMILQVHDELVFEAPEEEVEQLKSIVKEEMENAVKLRVPLLVDIYVDKYML</sequence>
<evidence type="ECO:0000259" key="4">
    <source>
        <dbReference type="Pfam" id="PF00476"/>
    </source>
</evidence>
<accession>A0A7C5U278</accession>
<gene>
    <name evidence="5" type="ORF">ENM46_00755</name>
</gene>
<comment type="caution">
    <text evidence="5">The sequence shown here is derived from an EMBL/GenBank/DDBJ whole genome shotgun (WGS) entry which is preliminary data.</text>
</comment>
<organism evidence="5">
    <name type="scientific">Fervidobacterium nodosum</name>
    <dbReference type="NCBI Taxonomy" id="2424"/>
    <lineage>
        <taxon>Bacteria</taxon>
        <taxon>Thermotogati</taxon>
        <taxon>Thermotogota</taxon>
        <taxon>Thermotogae</taxon>
        <taxon>Thermotogales</taxon>
        <taxon>Fervidobacteriaceae</taxon>
        <taxon>Fervidobacterium</taxon>
    </lineage>
</organism>
<dbReference type="Gene3D" id="3.30.70.370">
    <property type="match status" value="1"/>
</dbReference>
<dbReference type="InterPro" id="IPR001098">
    <property type="entry name" value="DNA-dir_DNA_pol_A_palm_dom"/>
</dbReference>
<dbReference type="SUPFAM" id="SSF56672">
    <property type="entry name" value="DNA/RNA polymerases"/>
    <property type="match status" value="1"/>
</dbReference>
<name>A0A7C5U278_9BACT</name>
<dbReference type="EMBL" id="DRXW01000050">
    <property type="protein sequence ID" value="HHR33459.1"/>
    <property type="molecule type" value="Genomic_DNA"/>
</dbReference>
<dbReference type="GO" id="GO:0006302">
    <property type="term" value="P:double-strand break repair"/>
    <property type="evidence" value="ECO:0007669"/>
    <property type="project" value="TreeGrafter"/>
</dbReference>
<dbReference type="EC" id="2.7.7.7" evidence="1"/>
<dbReference type="AlphaFoldDB" id="A0A7C5U278"/>